<keyword evidence="3 9" id="KW-0819">tRNA processing</keyword>
<dbReference type="PANTHER" id="PTHR30002">
    <property type="entry name" value="EPOXYQUEUOSINE REDUCTASE"/>
    <property type="match status" value="1"/>
</dbReference>
<feature type="binding site" evidence="9">
    <location>
        <position position="205"/>
    </location>
    <ligand>
        <name>[4Fe-4S] cluster</name>
        <dbReference type="ChEBI" id="CHEBI:49883"/>
        <label>1</label>
    </ligand>
</feature>
<name>A0A069D6V2_9BACE</name>
<dbReference type="NCBIfam" id="TIGR00276">
    <property type="entry name" value="tRNA epoxyqueuosine(34) reductase QueG"/>
    <property type="match status" value="1"/>
</dbReference>
<keyword evidence="2 9" id="KW-0963">Cytoplasm</keyword>
<dbReference type="GO" id="GO:0051539">
    <property type="term" value="F:4 iron, 4 sulfur cluster binding"/>
    <property type="evidence" value="ECO:0007669"/>
    <property type="project" value="UniProtKB-KW"/>
</dbReference>
<dbReference type="AlphaFoldDB" id="A0A069D6V2"/>
<accession>A0A069D6V2</accession>
<organism evidence="11 12">
    <name type="scientific">Bacteroides graminisolvens DSM 19988 = JCM 15093</name>
    <dbReference type="NCBI Taxonomy" id="1121097"/>
    <lineage>
        <taxon>Bacteria</taxon>
        <taxon>Pseudomonadati</taxon>
        <taxon>Bacteroidota</taxon>
        <taxon>Bacteroidia</taxon>
        <taxon>Bacteroidales</taxon>
        <taxon>Bacteroidaceae</taxon>
        <taxon>Bacteroides</taxon>
    </lineage>
</organism>
<feature type="binding site" evidence="9">
    <location>
        <position position="180"/>
    </location>
    <ligand>
        <name>cob(II)alamin</name>
        <dbReference type="ChEBI" id="CHEBI:16304"/>
    </ligand>
</feature>
<keyword evidence="12" id="KW-1185">Reference proteome</keyword>
<dbReference type="InterPro" id="IPR017900">
    <property type="entry name" value="4Fe4S_Fe_S_CS"/>
</dbReference>
<dbReference type="EC" id="1.17.99.6" evidence="9"/>
<evidence type="ECO:0000256" key="2">
    <source>
        <dbReference type="ARBA" id="ARBA00022490"/>
    </source>
</evidence>
<feature type="binding site" evidence="9">
    <location>
        <position position="169"/>
    </location>
    <ligand>
        <name>cob(II)alamin</name>
        <dbReference type="ChEBI" id="CHEBI:16304"/>
    </ligand>
</feature>
<evidence type="ECO:0000259" key="10">
    <source>
        <dbReference type="PROSITE" id="PS51379"/>
    </source>
</evidence>
<feature type="binding site" evidence="9">
    <location>
        <position position="259"/>
    </location>
    <ligand>
        <name>[4Fe-4S] cluster</name>
        <dbReference type="ChEBI" id="CHEBI:49883"/>
        <label>1</label>
    </ligand>
</feature>
<dbReference type="GO" id="GO:0046872">
    <property type="term" value="F:metal ion binding"/>
    <property type="evidence" value="ECO:0007669"/>
    <property type="project" value="UniProtKB-KW"/>
</dbReference>
<dbReference type="PROSITE" id="PS00198">
    <property type="entry name" value="4FE4S_FER_1"/>
    <property type="match status" value="1"/>
</dbReference>
<dbReference type="GO" id="GO:0008616">
    <property type="term" value="P:tRNA queuosine(34) biosynthetic process"/>
    <property type="evidence" value="ECO:0007669"/>
    <property type="project" value="UniProtKB-UniRule"/>
</dbReference>
<evidence type="ECO:0000256" key="1">
    <source>
        <dbReference type="ARBA" id="ARBA00022485"/>
    </source>
</evidence>
<evidence type="ECO:0000256" key="9">
    <source>
        <dbReference type="HAMAP-Rule" id="MF_00916"/>
    </source>
</evidence>
<dbReference type="InterPro" id="IPR017896">
    <property type="entry name" value="4Fe4S_Fe-S-bd"/>
</dbReference>
<feature type="binding site" evidence="9">
    <location>
        <position position="74"/>
    </location>
    <ligand>
        <name>cob(II)alamin</name>
        <dbReference type="ChEBI" id="CHEBI:16304"/>
    </ligand>
</feature>
<comment type="caution">
    <text evidence="11">The sequence shown here is derived from an EMBL/GenBank/DDBJ whole genome shotgun (WGS) entry which is preliminary data.</text>
</comment>
<feature type="binding site" evidence="9">
    <location>
        <position position="199"/>
    </location>
    <ligand>
        <name>[4Fe-4S] cluster</name>
        <dbReference type="ChEBI" id="CHEBI:49883"/>
        <label>1</label>
    </ligand>
</feature>
<feature type="binding site" evidence="9">
    <location>
        <position position="209"/>
    </location>
    <ligand>
        <name>[4Fe-4S] cluster</name>
        <dbReference type="ChEBI" id="CHEBI:49883"/>
        <label>2</label>
    </ligand>
</feature>
<keyword evidence="6 9" id="KW-0560">Oxidoreductase</keyword>
<evidence type="ECO:0000256" key="4">
    <source>
        <dbReference type="ARBA" id="ARBA00022723"/>
    </source>
</evidence>
<comment type="cofactor">
    <cofactor evidence="9">
        <name>[4Fe-4S] cluster</name>
        <dbReference type="ChEBI" id="CHEBI:49883"/>
    </cofactor>
    <text evidence="9">Binds 2 [4Fe-4S] clusters per monomer.</text>
</comment>
<evidence type="ECO:0000256" key="7">
    <source>
        <dbReference type="ARBA" id="ARBA00023004"/>
    </source>
</evidence>
<evidence type="ECO:0000256" key="3">
    <source>
        <dbReference type="ARBA" id="ARBA00022694"/>
    </source>
</evidence>
<gene>
    <name evidence="9" type="primary">queG</name>
    <name evidence="11" type="ORF">JCM15093_1077</name>
</gene>
<dbReference type="GO" id="GO:0052693">
    <property type="term" value="F:epoxyqueuosine reductase activity"/>
    <property type="evidence" value="ECO:0007669"/>
    <property type="project" value="UniProtKB-UniRule"/>
</dbReference>
<dbReference type="Proteomes" id="UP000027601">
    <property type="component" value="Unassembled WGS sequence"/>
</dbReference>
<comment type="subunit">
    <text evidence="9">Monomer.</text>
</comment>
<feature type="binding site" evidence="9">
    <location>
        <position position="202"/>
    </location>
    <ligand>
        <name>[4Fe-4S] cluster</name>
        <dbReference type="ChEBI" id="CHEBI:49883"/>
        <label>1</label>
    </ligand>
</feature>
<feature type="domain" description="4Fe-4S ferredoxin-type" evidence="10">
    <location>
        <begin position="187"/>
        <end position="219"/>
    </location>
</feature>
<dbReference type="SUPFAM" id="SSF46548">
    <property type="entry name" value="alpha-helical ferredoxin"/>
    <property type="match status" value="1"/>
</dbReference>
<feature type="binding site" evidence="9">
    <location>
        <position position="145"/>
    </location>
    <ligand>
        <name>cob(II)alamin</name>
        <dbReference type="ChEBI" id="CHEBI:16304"/>
    </ligand>
</feature>
<comment type="subcellular location">
    <subcellularLocation>
        <location evidence="9">Cytoplasm</location>
    </subcellularLocation>
</comment>
<keyword evidence="1 9" id="KW-0004">4Fe-4S</keyword>
<dbReference type="OrthoDB" id="9784571at2"/>
<feature type="binding site" evidence="9">
    <location>
        <position position="166"/>
    </location>
    <ligand>
        <name>cob(II)alamin</name>
        <dbReference type="ChEBI" id="CHEBI:16304"/>
    </ligand>
</feature>
<reference evidence="11 12" key="1">
    <citation type="journal article" date="2015" name="Microbes Environ.">
        <title>Distribution and evolution of nitrogen fixation genes in the phylum bacteroidetes.</title>
        <authorList>
            <person name="Inoue J."/>
            <person name="Oshima K."/>
            <person name="Suda W."/>
            <person name="Sakamoto M."/>
            <person name="Iino T."/>
            <person name="Noda S."/>
            <person name="Hongoh Y."/>
            <person name="Hattori M."/>
            <person name="Ohkuma M."/>
        </authorList>
    </citation>
    <scope>NUCLEOTIDE SEQUENCE [LARGE SCALE GENOMIC DNA]</scope>
    <source>
        <strain evidence="11 12">JCM 15093</strain>
    </source>
</reference>
<keyword evidence="4 9" id="KW-0479">Metal-binding</keyword>
<comment type="similarity">
    <text evidence="9">Belongs to the QueG family.</text>
</comment>
<evidence type="ECO:0000256" key="5">
    <source>
        <dbReference type="ARBA" id="ARBA00022785"/>
    </source>
</evidence>
<dbReference type="InterPro" id="IPR004453">
    <property type="entry name" value="QueG"/>
</dbReference>
<dbReference type="STRING" id="1121097.GCA_000428125_00136"/>
<feature type="binding site" evidence="9">
    <location>
        <begin position="252"/>
        <end position="253"/>
    </location>
    <ligand>
        <name>cob(II)alamin</name>
        <dbReference type="ChEBI" id="CHEBI:16304"/>
    </ligand>
</feature>
<keyword evidence="9" id="KW-0846">Cobalamin</keyword>
<proteinExistence type="inferred from homology"/>
<comment type="function">
    <text evidence="9">Catalyzes the conversion of epoxyqueuosine (oQ) to queuosine (Q), which is a hypermodified base found in the wobble positions of tRNA(Asp), tRNA(Asn), tRNA(His) and tRNA(Tyr).</text>
</comment>
<keyword evidence="8 9" id="KW-0411">Iron-sulfur</keyword>
<evidence type="ECO:0000313" key="11">
    <source>
        <dbReference type="EMBL" id="GAK35944.1"/>
    </source>
</evidence>
<comment type="cofactor">
    <cofactor evidence="9">
        <name>cob(II)alamin</name>
        <dbReference type="ChEBI" id="CHEBI:16304"/>
    </cofactor>
</comment>
<dbReference type="eggNOG" id="COG1600">
    <property type="taxonomic scope" value="Bacteria"/>
</dbReference>
<dbReference type="PANTHER" id="PTHR30002:SF4">
    <property type="entry name" value="EPOXYQUEUOSINE REDUCTASE"/>
    <property type="match status" value="1"/>
</dbReference>
<feature type="active site" description="Proton donor" evidence="9">
    <location>
        <position position="145"/>
    </location>
</feature>
<evidence type="ECO:0000256" key="6">
    <source>
        <dbReference type="ARBA" id="ARBA00023002"/>
    </source>
</evidence>
<dbReference type="Pfam" id="PF13484">
    <property type="entry name" value="Fer4_16"/>
    <property type="match status" value="1"/>
</dbReference>
<dbReference type="PROSITE" id="PS51379">
    <property type="entry name" value="4FE4S_FER_2"/>
    <property type="match status" value="1"/>
</dbReference>
<feature type="binding site" evidence="9">
    <location>
        <position position="225"/>
    </location>
    <ligand>
        <name>[4Fe-4S] cluster</name>
        <dbReference type="ChEBI" id="CHEBI:49883"/>
        <label>2</label>
    </ligand>
</feature>
<sequence>MTHNNFNQKQSFSVEAKISYSNMIKAEALRLGFSACGIAPAEEINAENKMFLKEWLVNGYQGSMDYMANNLEKRSDPNLLVEGTKSIVSVALNYYPQQLLDDSQYQFAWYAYGKDYHDIMRKKMNELMEYINREIAIVNGRVFCDTAPVLDRYWAWRAGLGWIGKNTQLIIPKAGSSFFLGELFIDIELAYDTPLKDRCGNCNRCQQACPTQAFEAPHKLDARKCLSYVTIESREDIPIELRKKMGNRIYGCDECQRVCPWTRFAIPCQTTELQPAPEFMQMTREEWHNLSEETYRKLFKGSAVKRAKYSGLVRNIEAAGYPNNSGANPD</sequence>
<dbReference type="Pfam" id="PF08331">
    <property type="entry name" value="QueG_DUF1730"/>
    <property type="match status" value="1"/>
</dbReference>
<evidence type="ECO:0000313" key="12">
    <source>
        <dbReference type="Proteomes" id="UP000027601"/>
    </source>
</evidence>
<dbReference type="HAMAP" id="MF_00916">
    <property type="entry name" value="QueG"/>
    <property type="match status" value="1"/>
</dbReference>
<dbReference type="Gene3D" id="3.30.70.20">
    <property type="match status" value="1"/>
</dbReference>
<keyword evidence="9" id="KW-0170">Cobalt</keyword>
<keyword evidence="5 9" id="KW-0671">Queuosine biosynthesis</keyword>
<feature type="binding site" evidence="9">
    <location>
        <position position="252"/>
    </location>
    <ligand>
        <name>[4Fe-4S] cluster</name>
        <dbReference type="ChEBI" id="CHEBI:49883"/>
        <label>2</label>
    </ligand>
</feature>
<protein>
    <recommendedName>
        <fullName evidence="9">Epoxyqueuosine reductase</fullName>
        <ecNumber evidence="9">1.17.99.6</ecNumber>
    </recommendedName>
    <alternativeName>
        <fullName evidence="9">Queuosine biosynthesis protein QueG</fullName>
    </alternativeName>
</protein>
<comment type="pathway">
    <text evidence="9">tRNA modification; tRNA-queuosine biosynthesis.</text>
</comment>
<comment type="caution">
    <text evidence="9">Lacks conserved residue(s) required for the propagation of feature annotation.</text>
</comment>
<feature type="binding site" evidence="9">
    <location>
        <position position="255"/>
    </location>
    <ligand>
        <name>[4Fe-4S] cluster</name>
        <dbReference type="ChEBI" id="CHEBI:49883"/>
        <label>2</label>
    </ligand>
</feature>
<dbReference type="InterPro" id="IPR013542">
    <property type="entry name" value="QueG_DUF1730"/>
</dbReference>
<dbReference type="EMBL" id="BAJS01000004">
    <property type="protein sequence ID" value="GAK35944.1"/>
    <property type="molecule type" value="Genomic_DNA"/>
</dbReference>
<comment type="catalytic activity">
    <reaction evidence="9">
        <text>epoxyqueuosine(34) in tRNA + AH2 = queuosine(34) in tRNA + A + H2O</text>
        <dbReference type="Rhea" id="RHEA:32159"/>
        <dbReference type="Rhea" id="RHEA-COMP:18571"/>
        <dbReference type="Rhea" id="RHEA-COMP:18582"/>
        <dbReference type="ChEBI" id="CHEBI:13193"/>
        <dbReference type="ChEBI" id="CHEBI:15377"/>
        <dbReference type="ChEBI" id="CHEBI:17499"/>
        <dbReference type="ChEBI" id="CHEBI:194431"/>
        <dbReference type="ChEBI" id="CHEBI:194443"/>
        <dbReference type="EC" id="1.17.99.6"/>
    </reaction>
</comment>
<evidence type="ECO:0000256" key="8">
    <source>
        <dbReference type="ARBA" id="ARBA00023014"/>
    </source>
</evidence>
<dbReference type="UniPathway" id="UPA00392"/>
<dbReference type="GO" id="GO:0005737">
    <property type="term" value="C:cytoplasm"/>
    <property type="evidence" value="ECO:0007669"/>
    <property type="project" value="UniProtKB-SubCell"/>
</dbReference>
<dbReference type="GO" id="GO:0031419">
    <property type="term" value="F:cobalamin binding"/>
    <property type="evidence" value="ECO:0007669"/>
    <property type="project" value="UniProtKB-KW"/>
</dbReference>
<dbReference type="RefSeq" id="WP_024995980.1">
    <property type="nucleotide sequence ID" value="NZ_ATZI01000001.1"/>
</dbReference>
<keyword evidence="7 9" id="KW-0408">Iron</keyword>
<feature type="binding site" evidence="9">
    <location>
        <position position="227"/>
    </location>
    <ligand>
        <name>cob(II)alamin</name>
        <dbReference type="ChEBI" id="CHEBI:16304"/>
    </ligand>
</feature>